<dbReference type="EMBL" id="AP022601">
    <property type="protein sequence ID" value="BBY93186.1"/>
    <property type="molecule type" value="Genomic_DNA"/>
</dbReference>
<keyword evidence="2" id="KW-1185">Reference proteome</keyword>
<keyword evidence="1" id="KW-0540">Nuclease</keyword>
<dbReference type="AlphaFoldDB" id="A0A9W4B397"/>
<keyword evidence="1" id="KW-0255">Endonuclease</keyword>
<evidence type="ECO:0000313" key="1">
    <source>
        <dbReference type="EMBL" id="BBY93186.1"/>
    </source>
</evidence>
<dbReference type="Proteomes" id="UP000465785">
    <property type="component" value="Chromosome"/>
</dbReference>
<evidence type="ECO:0000313" key="2">
    <source>
        <dbReference type="Proteomes" id="UP000465785"/>
    </source>
</evidence>
<accession>A0A9W4B397</accession>
<sequence>MIALRCANVNPIHWAYARISDEATNHRFARISDESTRSVGKRRVASMFESVADPIAYEASLVARIAELERGKSAAAAEQARVTAELDAARRAREAADGVPAAKRGRGLAAEIALARHDSPNRGGRHLGFARALVHEMPHTLSALEAGALSEWRATLIVRESACLSLEDRRTLDLRMCADQSALEGLGDKRIEAEAKTIAYQLDPQAVVDKAVLAQSERTVTVRPAPDAMTYVTALLPMAQGVSVYAALKREADTTFDGRGRGQVMADTLVERVTGQPADVAVPVAVNLVMTDETLLGGRTSPAHIPGYGPVPAAIACRLAGDAITDEQSKATLRRLYRHPDSGALVAMESRSRLFPKGLAQFIAFRDDTCRTPYCDAPIRHTDHATPHARGGPTAGANGLGECEACNYAKEAPGWQVHTFDADGQRHKAVYVTPTGAHHESHAPPLLNDVVVFKPSVVEALVANQLAGLTAA</sequence>
<gene>
    <name evidence="1" type="ORF">MGALJ_28550</name>
</gene>
<dbReference type="GO" id="GO:0004519">
    <property type="term" value="F:endonuclease activity"/>
    <property type="evidence" value="ECO:0007669"/>
    <property type="project" value="UniProtKB-KW"/>
</dbReference>
<protein>
    <submittedName>
        <fullName evidence="1">HNH endonuclease</fullName>
    </submittedName>
</protein>
<reference evidence="1 2" key="1">
    <citation type="journal article" date="2019" name="Emerg. Microbes Infect.">
        <title>Comprehensive subspecies identification of 175 nontuberculous mycobacteria species based on 7547 genomic profiles.</title>
        <authorList>
            <person name="Matsumoto Y."/>
            <person name="Kinjo T."/>
            <person name="Motooka D."/>
            <person name="Nabeya D."/>
            <person name="Jung N."/>
            <person name="Uechi K."/>
            <person name="Horii T."/>
            <person name="Iida T."/>
            <person name="Fujita J."/>
            <person name="Nakamura S."/>
        </authorList>
    </citation>
    <scope>NUCLEOTIDE SEQUENCE [LARGE SCALE GENOMIC DNA]</scope>
    <source>
        <strain evidence="1 2">JCM 6399</strain>
    </source>
</reference>
<keyword evidence="1" id="KW-0378">Hydrolase</keyword>
<name>A0A9W4B397_9MYCO</name>
<proteinExistence type="predicted"/>
<organism evidence="1 2">
    <name type="scientific">Mycobacterium gallinarum</name>
    <dbReference type="NCBI Taxonomy" id="39689"/>
    <lineage>
        <taxon>Bacteria</taxon>
        <taxon>Bacillati</taxon>
        <taxon>Actinomycetota</taxon>
        <taxon>Actinomycetes</taxon>
        <taxon>Mycobacteriales</taxon>
        <taxon>Mycobacteriaceae</taxon>
        <taxon>Mycobacterium</taxon>
    </lineage>
</organism>
<dbReference type="KEGG" id="mgau:MGALJ_28550"/>